<keyword evidence="2" id="KW-1185">Reference proteome</keyword>
<dbReference type="AlphaFoldDB" id="A0A0H4QGP2"/>
<dbReference type="Proteomes" id="UP000036106">
    <property type="component" value="Chromosome"/>
</dbReference>
<evidence type="ECO:0000313" key="1">
    <source>
        <dbReference type="EMBL" id="AKP67097.1"/>
    </source>
</evidence>
<protein>
    <submittedName>
        <fullName evidence="1">Uncharacterized protein</fullName>
    </submittedName>
</protein>
<gene>
    <name evidence="1" type="ORF">ABM34_05785</name>
</gene>
<sequence length="64" mass="7460">MQFEDFSYFEKAPNVSAMFQPENRFHFGIGSSKRQKIEPSVQESSIYVGISVFVPKYFSLIQFI</sequence>
<accession>A0A0H4QGP2</accession>
<dbReference type="KEGG" id="lgn:ABM34_05785"/>
<organism evidence="1 2">
    <name type="scientific">Companilactobacillus ginsenosidimutans</name>
    <dbReference type="NCBI Taxonomy" id="1007676"/>
    <lineage>
        <taxon>Bacteria</taxon>
        <taxon>Bacillati</taxon>
        <taxon>Bacillota</taxon>
        <taxon>Bacilli</taxon>
        <taxon>Lactobacillales</taxon>
        <taxon>Lactobacillaceae</taxon>
        <taxon>Companilactobacillus</taxon>
    </lineage>
</organism>
<proteinExistence type="predicted"/>
<name>A0A0H4QGP2_9LACO</name>
<dbReference type="EMBL" id="CP012034">
    <property type="protein sequence ID" value="AKP67097.1"/>
    <property type="molecule type" value="Genomic_DNA"/>
</dbReference>
<evidence type="ECO:0000313" key="2">
    <source>
        <dbReference type="Proteomes" id="UP000036106"/>
    </source>
</evidence>
<reference evidence="2" key="1">
    <citation type="submission" date="2015-07" db="EMBL/GenBank/DDBJ databases">
        <title>Lactobacillus ginsenosidimutans/EMML 3141/ whole genome sequencing.</title>
        <authorList>
            <person name="Kim M.K."/>
            <person name="Im W.-T."/>
            <person name="Srinivasan S."/>
            <person name="Lee J.-J."/>
        </authorList>
    </citation>
    <scope>NUCLEOTIDE SEQUENCE [LARGE SCALE GENOMIC DNA]</scope>
    <source>
        <strain evidence="2">EMML 3041</strain>
    </source>
</reference>